<dbReference type="InterPro" id="IPR050368">
    <property type="entry name" value="ClC-type_chloride_channel"/>
</dbReference>
<dbReference type="CDD" id="cd00400">
    <property type="entry name" value="Voltage_gated_ClC"/>
    <property type="match status" value="1"/>
</dbReference>
<feature type="transmembrane region" description="Helical" evidence="11">
    <location>
        <begin position="210"/>
        <end position="229"/>
    </location>
</feature>
<feature type="transmembrane region" description="Helical" evidence="11">
    <location>
        <begin position="288"/>
        <end position="307"/>
    </location>
</feature>
<keyword evidence="14" id="KW-1185">Reference proteome</keyword>
<keyword evidence="10" id="KW-0129">CBS domain</keyword>
<dbReference type="PANTHER" id="PTHR43427:SF6">
    <property type="entry name" value="CHLORIDE CHANNEL PROTEIN CLC-E"/>
    <property type="match status" value="1"/>
</dbReference>
<dbReference type="Pfam" id="PF00654">
    <property type="entry name" value="Voltage_CLC"/>
    <property type="match status" value="1"/>
</dbReference>
<dbReference type="SUPFAM" id="SSF81340">
    <property type="entry name" value="Clc chloride channel"/>
    <property type="match status" value="1"/>
</dbReference>
<feature type="transmembrane region" description="Helical" evidence="11">
    <location>
        <begin position="409"/>
        <end position="430"/>
    </location>
</feature>
<organism evidence="13 14">
    <name type="scientific">Sorlinia euscelidii</name>
    <dbReference type="NCBI Taxonomy" id="3081148"/>
    <lineage>
        <taxon>Bacteria</taxon>
        <taxon>Pseudomonadati</taxon>
        <taxon>Pseudomonadota</taxon>
        <taxon>Alphaproteobacteria</taxon>
        <taxon>Acetobacterales</taxon>
        <taxon>Acetobacteraceae</taxon>
        <taxon>Sorlinia</taxon>
    </lineage>
</organism>
<dbReference type="RefSeq" id="WP_394819008.1">
    <property type="nucleotide sequence ID" value="NZ_JAWJZY010000001.1"/>
</dbReference>
<dbReference type="InterPro" id="IPR000644">
    <property type="entry name" value="CBS_dom"/>
</dbReference>
<evidence type="ECO:0000256" key="9">
    <source>
        <dbReference type="ARBA" id="ARBA00023303"/>
    </source>
</evidence>
<comment type="caution">
    <text evidence="13">The sequence shown here is derived from an EMBL/GenBank/DDBJ whole genome shotgun (WGS) entry which is preliminary data.</text>
</comment>
<dbReference type="Proteomes" id="UP001312908">
    <property type="component" value="Unassembled WGS sequence"/>
</dbReference>
<evidence type="ECO:0000256" key="11">
    <source>
        <dbReference type="SAM" id="Phobius"/>
    </source>
</evidence>
<dbReference type="Gene3D" id="1.10.3080.10">
    <property type="entry name" value="Clc chloride channel"/>
    <property type="match status" value="1"/>
</dbReference>
<evidence type="ECO:0000256" key="2">
    <source>
        <dbReference type="ARBA" id="ARBA00022448"/>
    </source>
</evidence>
<keyword evidence="8" id="KW-0868">Chloride</keyword>
<sequence>MSLDDHRTKPASQRFLAPLHLRALVRRHEVWLVALAVSVGALAGLCVWLMTLTTRLAHKILFNISGSGRLSGVEHIMWWRVLIIPALGGLVLGLYNRSRLQRRGAQPVDPIEANALHGGRMSVRDSCVVAFQTFLSNGCGASLGLEAGFTQLAAAFGSRVGTAFRVRKEDLRILVGCGAGAAIGAAFNAPMAGSFYAFELILGSYSLANVAPIVVATLSAIGMTHLLGYETQLLTLPAFETFEWQDVPPVIALAIICALLGIVIMKGVAQAELIFQKFVAKSWLRPMMGGIVVGCLALYTPTVLSGGHAAMGLVYDGQFTLLVAASFLLVKIIASCISIGAGFRGGLFFASLYIGVLTGDIFHAILRSLGAAHLSPQFAITVGMAAMATAIIGSPMAMVCLALEMTGDFALAIGVLLANVMAMLTVRRLFGYSFATWRFHLRGETIRSALDVSWMRRLNVKSMMRAPDAVMPCDTSIRQARSSIPLGAARGVVVVDAAQNYVGIVQLSDLHHDVHAADEKIASMTMLHQHFLTPTMNIQEAVHIFSLAEADALAVVASCTDRRLLGILTEKYALRRYAEELDRNRREWAGEARLRRDSPNAA</sequence>
<keyword evidence="3 11" id="KW-0812">Transmembrane</keyword>
<dbReference type="InterPro" id="IPR001807">
    <property type="entry name" value="ClC"/>
</dbReference>
<dbReference type="PRINTS" id="PR00762">
    <property type="entry name" value="CLCHANNEL"/>
</dbReference>
<name>A0ABU7U3A2_9PROT</name>
<keyword evidence="6 11" id="KW-0472">Membrane</keyword>
<evidence type="ECO:0000256" key="4">
    <source>
        <dbReference type="ARBA" id="ARBA00022989"/>
    </source>
</evidence>
<feature type="transmembrane region" description="Helical" evidence="11">
    <location>
        <begin position="173"/>
        <end position="198"/>
    </location>
</feature>
<accession>A0ABU7U3A2</accession>
<evidence type="ECO:0000256" key="6">
    <source>
        <dbReference type="ARBA" id="ARBA00023136"/>
    </source>
</evidence>
<evidence type="ECO:0000256" key="8">
    <source>
        <dbReference type="ARBA" id="ARBA00023214"/>
    </source>
</evidence>
<feature type="transmembrane region" description="Helical" evidence="11">
    <location>
        <begin position="250"/>
        <end position="268"/>
    </location>
</feature>
<dbReference type="CDD" id="cd02205">
    <property type="entry name" value="CBS_pair_SF"/>
    <property type="match status" value="1"/>
</dbReference>
<evidence type="ECO:0000256" key="3">
    <source>
        <dbReference type="ARBA" id="ARBA00022692"/>
    </source>
</evidence>
<feature type="domain" description="CBS" evidence="12">
    <location>
        <begin position="524"/>
        <end position="583"/>
    </location>
</feature>
<proteinExistence type="predicted"/>
<keyword evidence="4 11" id="KW-1133">Transmembrane helix</keyword>
<evidence type="ECO:0000256" key="1">
    <source>
        <dbReference type="ARBA" id="ARBA00004141"/>
    </source>
</evidence>
<evidence type="ECO:0000256" key="10">
    <source>
        <dbReference type="PROSITE-ProRule" id="PRU00703"/>
    </source>
</evidence>
<dbReference type="Gene3D" id="3.10.580.10">
    <property type="entry name" value="CBS-domain"/>
    <property type="match status" value="1"/>
</dbReference>
<feature type="transmembrane region" description="Helical" evidence="11">
    <location>
        <begin position="30"/>
        <end position="57"/>
    </location>
</feature>
<dbReference type="PROSITE" id="PS51371">
    <property type="entry name" value="CBS"/>
    <property type="match status" value="1"/>
</dbReference>
<reference evidence="13 14" key="1">
    <citation type="submission" date="2023-10" db="EMBL/GenBank/DDBJ databases">
        <title>Sorlinia euscelidii gen. nov., sp. nov., an acetic acid bacteria isolated from the gut of Euscelidius variegatus emitter.</title>
        <authorList>
            <person name="Michoud G."/>
            <person name="Marasco R."/>
            <person name="Seferji K."/>
            <person name="Gonella E."/>
            <person name="Garuglieri E."/>
            <person name="Alma A."/>
            <person name="Mapelli F."/>
            <person name="Borin S."/>
            <person name="Daffonchio D."/>
            <person name="Crotti E."/>
        </authorList>
    </citation>
    <scope>NUCLEOTIDE SEQUENCE [LARGE SCALE GENOMIC DNA]</scope>
    <source>
        <strain evidence="13 14">EV16P</strain>
    </source>
</reference>
<keyword evidence="2" id="KW-0813">Transport</keyword>
<evidence type="ECO:0000256" key="5">
    <source>
        <dbReference type="ARBA" id="ARBA00023065"/>
    </source>
</evidence>
<keyword evidence="5" id="KW-0406">Ion transport</keyword>
<dbReference type="SUPFAM" id="SSF54631">
    <property type="entry name" value="CBS-domain pair"/>
    <property type="match status" value="1"/>
</dbReference>
<evidence type="ECO:0000313" key="14">
    <source>
        <dbReference type="Proteomes" id="UP001312908"/>
    </source>
</evidence>
<keyword evidence="9" id="KW-0407">Ion channel</keyword>
<dbReference type="InterPro" id="IPR046342">
    <property type="entry name" value="CBS_dom_sf"/>
</dbReference>
<feature type="transmembrane region" description="Helical" evidence="11">
    <location>
        <begin position="77"/>
        <end position="95"/>
    </location>
</feature>
<keyword evidence="7" id="KW-0869">Chloride channel</keyword>
<comment type="subcellular location">
    <subcellularLocation>
        <location evidence="1">Membrane</location>
        <topology evidence="1">Multi-pass membrane protein</topology>
    </subcellularLocation>
</comment>
<dbReference type="EMBL" id="JAWJZY010000001">
    <property type="protein sequence ID" value="MEE8658065.1"/>
    <property type="molecule type" value="Genomic_DNA"/>
</dbReference>
<feature type="transmembrane region" description="Helical" evidence="11">
    <location>
        <begin position="378"/>
        <end position="403"/>
    </location>
</feature>
<feature type="transmembrane region" description="Helical" evidence="11">
    <location>
        <begin position="347"/>
        <end position="366"/>
    </location>
</feature>
<evidence type="ECO:0000259" key="12">
    <source>
        <dbReference type="PROSITE" id="PS51371"/>
    </source>
</evidence>
<dbReference type="InterPro" id="IPR014743">
    <property type="entry name" value="Cl-channel_core"/>
</dbReference>
<dbReference type="PANTHER" id="PTHR43427">
    <property type="entry name" value="CHLORIDE CHANNEL PROTEIN CLC-E"/>
    <property type="match status" value="1"/>
</dbReference>
<evidence type="ECO:0000256" key="7">
    <source>
        <dbReference type="ARBA" id="ARBA00023173"/>
    </source>
</evidence>
<evidence type="ECO:0000313" key="13">
    <source>
        <dbReference type="EMBL" id="MEE8658065.1"/>
    </source>
</evidence>
<protein>
    <submittedName>
        <fullName evidence="13">CIC family chloride channel protein</fullName>
    </submittedName>
</protein>
<gene>
    <name evidence="13" type="ORF">DOFOFD_03435</name>
</gene>
<feature type="transmembrane region" description="Helical" evidence="11">
    <location>
        <begin position="319"/>
        <end position="341"/>
    </location>
</feature>